<dbReference type="InterPro" id="IPR014743">
    <property type="entry name" value="Cl-channel_core"/>
</dbReference>
<evidence type="ECO:0000313" key="10">
    <source>
        <dbReference type="WBParaSite" id="ECPE_0001268201-mRNA-1"/>
    </source>
</evidence>
<sequence>MIRVRLLVFIFLIITSIEWIILRLNGSKRTNSWFGGTKLGGIYESYTDVDLLITQFLFLQPLTMHFHASILVGVFLATYLDKRHIGSHLISFVPGNWMNSSSPTQFSDPGKFALIGAAAQLGGIVRMTLSLTVILMEATGNVIVGLPLLMTLIVAKYTGDYLSEGIYDEHIGLSSMAILPWEPDPLSSTKRAYEVMSSPVVFFDPVMRVGDIVDHVRGNPHHGFPIVEGPTNPARFSYGTLVGLISAEHLGILLRELRVDFANLGRDFANRLERKTLKIISLTGRFLAHSRSHCDAPSHPHIWMWDNFPYHVFHPHTIYMFLCIYSKFI</sequence>
<feature type="transmembrane region" description="Helical" evidence="7">
    <location>
        <begin position="7"/>
        <end position="24"/>
    </location>
</feature>
<dbReference type="SUPFAM" id="SSF54631">
    <property type="entry name" value="CBS-domain pair"/>
    <property type="match status" value="1"/>
</dbReference>
<feature type="transmembrane region" description="Helical" evidence="7">
    <location>
        <begin position="62"/>
        <end position="80"/>
    </location>
</feature>
<dbReference type="PANTHER" id="PTHR11689:SF136">
    <property type="entry name" value="H(+)_CL(-) EXCHANGE TRANSPORTER 7"/>
    <property type="match status" value="1"/>
</dbReference>
<dbReference type="GO" id="GO:0005765">
    <property type="term" value="C:lysosomal membrane"/>
    <property type="evidence" value="ECO:0007669"/>
    <property type="project" value="TreeGrafter"/>
</dbReference>
<evidence type="ECO:0000256" key="2">
    <source>
        <dbReference type="ARBA" id="ARBA00022692"/>
    </source>
</evidence>
<dbReference type="Proteomes" id="UP000272942">
    <property type="component" value="Unassembled WGS sequence"/>
</dbReference>
<dbReference type="EMBL" id="UZAN01053326">
    <property type="protein sequence ID" value="VDP89918.1"/>
    <property type="molecule type" value="Genomic_DNA"/>
</dbReference>
<evidence type="ECO:0000313" key="8">
    <source>
        <dbReference type="EMBL" id="VDP89918.1"/>
    </source>
</evidence>
<dbReference type="InterPro" id="IPR046342">
    <property type="entry name" value="CBS_dom_sf"/>
</dbReference>
<gene>
    <name evidence="8" type="ORF">ECPE_LOCUS12646</name>
</gene>
<name>A0A183B0B1_9TREM</name>
<keyword evidence="4 7" id="KW-1133">Transmembrane helix</keyword>
<dbReference type="OrthoDB" id="428525at2759"/>
<evidence type="ECO:0000256" key="6">
    <source>
        <dbReference type="ARBA" id="ARBA00023136"/>
    </source>
</evidence>
<dbReference type="InterPro" id="IPR001807">
    <property type="entry name" value="ClC"/>
</dbReference>
<protein>
    <submittedName>
        <fullName evidence="10">Chloride channel protein</fullName>
    </submittedName>
</protein>
<keyword evidence="6 7" id="KW-0472">Membrane</keyword>
<keyword evidence="9" id="KW-1185">Reference proteome</keyword>
<dbReference type="SUPFAM" id="SSF81340">
    <property type="entry name" value="Clc chloride channel"/>
    <property type="match status" value="1"/>
</dbReference>
<evidence type="ECO:0000256" key="4">
    <source>
        <dbReference type="ARBA" id="ARBA00022989"/>
    </source>
</evidence>
<reference evidence="10" key="1">
    <citation type="submission" date="2016-06" db="UniProtKB">
        <authorList>
            <consortium name="WormBaseParasite"/>
        </authorList>
    </citation>
    <scope>IDENTIFICATION</scope>
</reference>
<keyword evidence="2 7" id="KW-0812">Transmembrane</keyword>
<keyword evidence="5" id="KW-0129">CBS domain</keyword>
<accession>A0A183B0B1</accession>
<evidence type="ECO:0000256" key="5">
    <source>
        <dbReference type="ARBA" id="ARBA00023122"/>
    </source>
</evidence>
<dbReference type="Gene3D" id="1.10.3080.10">
    <property type="entry name" value="Clc chloride channel"/>
    <property type="match status" value="1"/>
</dbReference>
<proteinExistence type="predicted"/>
<dbReference type="AlphaFoldDB" id="A0A183B0B1"/>
<dbReference type="PRINTS" id="PR00762">
    <property type="entry name" value="CLCHANNEL"/>
</dbReference>
<dbReference type="PANTHER" id="PTHR11689">
    <property type="entry name" value="CHLORIDE CHANNEL PROTEIN CLC FAMILY MEMBER"/>
    <property type="match status" value="1"/>
</dbReference>
<dbReference type="WBParaSite" id="ECPE_0001268201-mRNA-1">
    <property type="protein sequence ID" value="ECPE_0001268201-mRNA-1"/>
    <property type="gene ID" value="ECPE_0001268201"/>
</dbReference>
<comment type="subcellular location">
    <subcellularLocation>
        <location evidence="1">Membrane</location>
        <topology evidence="1">Multi-pass membrane protein</topology>
    </subcellularLocation>
</comment>
<evidence type="ECO:0000256" key="1">
    <source>
        <dbReference type="ARBA" id="ARBA00004141"/>
    </source>
</evidence>
<organism evidence="10">
    <name type="scientific">Echinostoma caproni</name>
    <dbReference type="NCBI Taxonomy" id="27848"/>
    <lineage>
        <taxon>Eukaryota</taxon>
        <taxon>Metazoa</taxon>
        <taxon>Spiralia</taxon>
        <taxon>Lophotrochozoa</taxon>
        <taxon>Platyhelminthes</taxon>
        <taxon>Trematoda</taxon>
        <taxon>Digenea</taxon>
        <taxon>Plagiorchiida</taxon>
        <taxon>Echinostomata</taxon>
        <taxon>Echinostomatoidea</taxon>
        <taxon>Echinostomatidae</taxon>
        <taxon>Echinostoma</taxon>
    </lineage>
</organism>
<reference evidence="8 9" key="2">
    <citation type="submission" date="2018-11" db="EMBL/GenBank/DDBJ databases">
        <authorList>
            <consortium name="Pathogen Informatics"/>
        </authorList>
    </citation>
    <scope>NUCLEOTIDE SEQUENCE [LARGE SCALE GENOMIC DNA]</scope>
    <source>
        <strain evidence="8 9">Egypt</strain>
    </source>
</reference>
<dbReference type="GO" id="GO:0015108">
    <property type="term" value="F:chloride transmembrane transporter activity"/>
    <property type="evidence" value="ECO:0007669"/>
    <property type="project" value="InterPro"/>
</dbReference>
<evidence type="ECO:0000256" key="3">
    <source>
        <dbReference type="ARBA" id="ARBA00022737"/>
    </source>
</evidence>
<dbReference type="InterPro" id="IPR051280">
    <property type="entry name" value="Cl-channel/antiporter"/>
</dbReference>
<evidence type="ECO:0000256" key="7">
    <source>
        <dbReference type="SAM" id="Phobius"/>
    </source>
</evidence>
<dbReference type="Pfam" id="PF00654">
    <property type="entry name" value="Voltage_CLC"/>
    <property type="match status" value="1"/>
</dbReference>
<keyword evidence="3" id="KW-0677">Repeat</keyword>
<evidence type="ECO:0000313" key="9">
    <source>
        <dbReference type="Proteomes" id="UP000272942"/>
    </source>
</evidence>